<dbReference type="EMBL" id="MN740609">
    <property type="protein sequence ID" value="QHU35480.1"/>
    <property type="molecule type" value="Genomic_DNA"/>
</dbReference>
<proteinExistence type="predicted"/>
<reference evidence="1" key="1">
    <citation type="journal article" date="2020" name="Nature">
        <title>Giant virus diversity and host interactions through global metagenomics.</title>
        <authorList>
            <person name="Schulz F."/>
            <person name="Roux S."/>
            <person name="Paez-Espino D."/>
            <person name="Jungbluth S."/>
            <person name="Walsh D.A."/>
            <person name="Denef V.J."/>
            <person name="McMahon K.D."/>
            <person name="Konstantinidis K.T."/>
            <person name="Eloe-Fadrosh E.A."/>
            <person name="Kyrpides N.C."/>
            <person name="Woyke T."/>
        </authorList>
    </citation>
    <scope>NUCLEOTIDE SEQUENCE</scope>
    <source>
        <strain evidence="1">GVMAG-S-1029409-49</strain>
    </source>
</reference>
<evidence type="ECO:0000313" key="1">
    <source>
        <dbReference type="EMBL" id="QHU35480.1"/>
    </source>
</evidence>
<protein>
    <submittedName>
        <fullName evidence="1">Uncharacterized protein</fullName>
    </submittedName>
</protein>
<dbReference type="AlphaFoldDB" id="A0A6C0LYL9"/>
<organism evidence="1">
    <name type="scientific">viral metagenome</name>
    <dbReference type="NCBI Taxonomy" id="1070528"/>
    <lineage>
        <taxon>unclassified sequences</taxon>
        <taxon>metagenomes</taxon>
        <taxon>organismal metagenomes</taxon>
    </lineage>
</organism>
<sequence length="153" mass="17864">MADLLTFEGLRTYCDYLVRTTDEPEVPDACWNCMRYAGYVLGGIADVENLLKPTENLSQLFEHDVTFAIVSTKEEYHCFTIFTKGNDVEIVNTYGGLRGRMFKRTHKKDMLIEYLSEFQRDGMINTTKVFGFRMLRDVYHDIQYSHYGINIDI</sequence>
<accession>A0A6C0LYL9</accession>
<name>A0A6C0LYL9_9ZZZZ</name>